<dbReference type="EMBL" id="JACBZM010000001">
    <property type="protein sequence ID" value="NYI44343.1"/>
    <property type="molecule type" value="Genomic_DNA"/>
</dbReference>
<comment type="caution">
    <text evidence="2">The sequence shown here is derived from an EMBL/GenBank/DDBJ whole genome shotgun (WGS) entry which is preliminary data.</text>
</comment>
<feature type="domain" description="EthD" evidence="1">
    <location>
        <begin position="11"/>
        <end position="88"/>
    </location>
</feature>
<name>A0A7Y9ZH02_9ACTN</name>
<dbReference type="Pfam" id="PF07110">
    <property type="entry name" value="EthD"/>
    <property type="match status" value="1"/>
</dbReference>
<evidence type="ECO:0000313" key="2">
    <source>
        <dbReference type="EMBL" id="NYI44343.1"/>
    </source>
</evidence>
<dbReference type="AlphaFoldDB" id="A0A7Y9ZH02"/>
<gene>
    <name evidence="2" type="ORF">BJ993_001423</name>
</gene>
<evidence type="ECO:0000313" key="3">
    <source>
        <dbReference type="Proteomes" id="UP000562045"/>
    </source>
</evidence>
<dbReference type="InterPro" id="IPR011008">
    <property type="entry name" value="Dimeric_a/b-barrel"/>
</dbReference>
<dbReference type="PANTHER" id="PTHR40260">
    <property type="entry name" value="BLR8190 PROTEIN"/>
    <property type="match status" value="1"/>
</dbReference>
<organism evidence="2 3">
    <name type="scientific">Nocardioides aromaticivorans</name>
    <dbReference type="NCBI Taxonomy" id="200618"/>
    <lineage>
        <taxon>Bacteria</taxon>
        <taxon>Bacillati</taxon>
        <taxon>Actinomycetota</taxon>
        <taxon>Actinomycetes</taxon>
        <taxon>Propionibacteriales</taxon>
        <taxon>Nocardioidaceae</taxon>
        <taxon>Nocardioides</taxon>
    </lineage>
</organism>
<dbReference type="SUPFAM" id="SSF54909">
    <property type="entry name" value="Dimeric alpha+beta barrel"/>
    <property type="match status" value="1"/>
</dbReference>
<accession>A0A7Y9ZH02</accession>
<dbReference type="RefSeq" id="WP_179648226.1">
    <property type="nucleotide sequence ID" value="NZ_JACBZM010000001.1"/>
</dbReference>
<dbReference type="PANTHER" id="PTHR40260:SF2">
    <property type="entry name" value="BLR8190 PROTEIN"/>
    <property type="match status" value="1"/>
</dbReference>
<dbReference type="Proteomes" id="UP000562045">
    <property type="component" value="Unassembled WGS sequence"/>
</dbReference>
<protein>
    <submittedName>
        <fullName evidence="2">Uncharacterized protein (TIGR02118 family)</fullName>
    </submittedName>
</protein>
<proteinExistence type="predicted"/>
<dbReference type="NCBIfam" id="TIGR02118">
    <property type="entry name" value="EthD family reductase"/>
    <property type="match status" value="1"/>
</dbReference>
<reference evidence="2 3" key="1">
    <citation type="submission" date="2020-07" db="EMBL/GenBank/DDBJ databases">
        <title>Sequencing the genomes of 1000 actinobacteria strains.</title>
        <authorList>
            <person name="Klenk H.-P."/>
        </authorList>
    </citation>
    <scope>NUCLEOTIDE SEQUENCE [LARGE SCALE GENOMIC DNA]</scope>
    <source>
        <strain evidence="2 3">DSM 15131</strain>
    </source>
</reference>
<dbReference type="InterPro" id="IPR009799">
    <property type="entry name" value="EthD_dom"/>
</dbReference>
<evidence type="ECO:0000259" key="1">
    <source>
        <dbReference type="Pfam" id="PF07110"/>
    </source>
</evidence>
<dbReference type="GO" id="GO:0016491">
    <property type="term" value="F:oxidoreductase activity"/>
    <property type="evidence" value="ECO:0007669"/>
    <property type="project" value="InterPro"/>
</dbReference>
<dbReference type="Gene3D" id="3.30.70.100">
    <property type="match status" value="1"/>
</dbReference>
<sequence>MPTLTVLYGTPTDPDAFRRHYEAVHVPLATALPGATAVRYALDVVTLAGDAPVFASFRAEFPTRASLDAALASPEGQAAQADVPAFASGGVTILVEGD</sequence>